<name>A0A6S7IGA9_PARCT</name>
<organism evidence="1 2">
    <name type="scientific">Paramuricea clavata</name>
    <name type="common">Red gorgonian</name>
    <name type="synonym">Violescent sea-whip</name>
    <dbReference type="NCBI Taxonomy" id="317549"/>
    <lineage>
        <taxon>Eukaryota</taxon>
        <taxon>Metazoa</taxon>
        <taxon>Cnidaria</taxon>
        <taxon>Anthozoa</taxon>
        <taxon>Octocorallia</taxon>
        <taxon>Malacalcyonacea</taxon>
        <taxon>Plexauridae</taxon>
        <taxon>Paramuricea</taxon>
    </lineage>
</organism>
<dbReference type="Proteomes" id="UP001152795">
    <property type="component" value="Unassembled WGS sequence"/>
</dbReference>
<dbReference type="EMBL" id="CACRXK020009197">
    <property type="protein sequence ID" value="CAB4016637.1"/>
    <property type="molecule type" value="Genomic_DNA"/>
</dbReference>
<accession>A0A6S7IGA9</accession>
<keyword evidence="2" id="KW-1185">Reference proteome</keyword>
<evidence type="ECO:0000313" key="1">
    <source>
        <dbReference type="EMBL" id="CAB4016637.1"/>
    </source>
</evidence>
<protein>
    <submittedName>
        <fullName evidence="1">Uncharacterized protein</fullName>
    </submittedName>
</protein>
<comment type="caution">
    <text evidence="1">The sequence shown here is derived from an EMBL/GenBank/DDBJ whole genome shotgun (WGS) entry which is preliminary data.</text>
</comment>
<sequence>MENCCSNAYGTSWNYDFSICHGNLHDSGEGEGKISEYLYLRTSKHGETFILSLLKAIYNAFCNPATGSFAWIGVDEAEIIFLNNFSWDPKIISWADFLPALEGDIVQYLPAPKNVCPRDIELKADLPFFITADAPIVQGTELIRT</sequence>
<evidence type="ECO:0000313" key="2">
    <source>
        <dbReference type="Proteomes" id="UP001152795"/>
    </source>
</evidence>
<dbReference type="OrthoDB" id="5976131at2759"/>
<reference evidence="1" key="1">
    <citation type="submission" date="2020-04" db="EMBL/GenBank/DDBJ databases">
        <authorList>
            <person name="Alioto T."/>
            <person name="Alioto T."/>
            <person name="Gomez Garrido J."/>
        </authorList>
    </citation>
    <scope>NUCLEOTIDE SEQUENCE</scope>
    <source>
        <strain evidence="1">A484AB</strain>
    </source>
</reference>
<dbReference type="AlphaFoldDB" id="A0A6S7IGA9"/>
<proteinExistence type="predicted"/>
<gene>
    <name evidence="1" type="ORF">PACLA_8A019068</name>
</gene>